<dbReference type="Gene3D" id="2.30.39.10">
    <property type="entry name" value="Alpha-1-antitrypsin, domain 1"/>
    <property type="match status" value="1"/>
</dbReference>
<dbReference type="InterPro" id="IPR042185">
    <property type="entry name" value="Serpin_sf_2"/>
</dbReference>
<dbReference type="InterPro" id="IPR023795">
    <property type="entry name" value="Serpin_CS"/>
</dbReference>
<feature type="domain" description="Serpin" evidence="2">
    <location>
        <begin position="55"/>
        <end position="411"/>
    </location>
</feature>
<dbReference type="PROSITE" id="PS51257">
    <property type="entry name" value="PROKAR_LIPOPROTEIN"/>
    <property type="match status" value="1"/>
</dbReference>
<evidence type="ECO:0000313" key="3">
    <source>
        <dbReference type="EMBL" id="UOQ67165.1"/>
    </source>
</evidence>
<dbReference type="EMBL" id="CP095061">
    <property type="protein sequence ID" value="UOQ67165.1"/>
    <property type="molecule type" value="Genomic_DNA"/>
</dbReference>
<dbReference type="InterPro" id="IPR042178">
    <property type="entry name" value="Serpin_sf_1"/>
</dbReference>
<gene>
    <name evidence="3" type="ORF">MUN86_04480</name>
</gene>
<proteinExistence type="inferred from homology"/>
<dbReference type="SMART" id="SM00093">
    <property type="entry name" value="SERPIN"/>
    <property type="match status" value="1"/>
</dbReference>
<evidence type="ECO:0000259" key="2">
    <source>
        <dbReference type="SMART" id="SM00093"/>
    </source>
</evidence>
<dbReference type="PANTHER" id="PTHR11461:SF211">
    <property type="entry name" value="GH10112P-RELATED"/>
    <property type="match status" value="1"/>
</dbReference>
<dbReference type="Proteomes" id="UP000830401">
    <property type="component" value="Chromosome"/>
</dbReference>
<dbReference type="PANTHER" id="PTHR11461">
    <property type="entry name" value="SERINE PROTEASE INHIBITOR, SERPIN"/>
    <property type="match status" value="1"/>
</dbReference>
<dbReference type="SUPFAM" id="SSF56574">
    <property type="entry name" value="Serpins"/>
    <property type="match status" value="1"/>
</dbReference>
<dbReference type="PROSITE" id="PS00284">
    <property type="entry name" value="SERPIN"/>
    <property type="match status" value="1"/>
</dbReference>
<protein>
    <submittedName>
        <fullName evidence="3">Serpin family protein</fullName>
    </submittedName>
</protein>
<reference evidence="3" key="1">
    <citation type="submission" date="2022-04" db="EMBL/GenBank/DDBJ databases">
        <title>Hymenobacter sp. isolated from the air.</title>
        <authorList>
            <person name="Won M."/>
            <person name="Lee C.-M."/>
            <person name="Woen H.-Y."/>
            <person name="Kwon S.-W."/>
        </authorList>
    </citation>
    <scope>NUCLEOTIDE SEQUENCE</scope>
    <source>
        <strain evidence="3">5420S-77</strain>
    </source>
</reference>
<comment type="similarity">
    <text evidence="1">Belongs to the serpin family.</text>
</comment>
<dbReference type="CDD" id="cd19588">
    <property type="entry name" value="serpin_miropin-like"/>
    <property type="match status" value="1"/>
</dbReference>
<keyword evidence="4" id="KW-1185">Reference proteome</keyword>
<dbReference type="Pfam" id="PF00079">
    <property type="entry name" value="Serpin"/>
    <property type="match status" value="1"/>
</dbReference>
<dbReference type="InterPro" id="IPR000215">
    <property type="entry name" value="Serpin_fam"/>
</dbReference>
<organism evidence="3 4">
    <name type="scientific">Hymenobacter volaticus</name>
    <dbReference type="NCBI Taxonomy" id="2932254"/>
    <lineage>
        <taxon>Bacteria</taxon>
        <taxon>Pseudomonadati</taxon>
        <taxon>Bacteroidota</taxon>
        <taxon>Cytophagia</taxon>
        <taxon>Cytophagales</taxon>
        <taxon>Hymenobacteraceae</taxon>
        <taxon>Hymenobacter</taxon>
    </lineage>
</organism>
<dbReference type="InterPro" id="IPR036186">
    <property type="entry name" value="Serpin_sf"/>
</dbReference>
<evidence type="ECO:0000256" key="1">
    <source>
        <dbReference type="RuleBase" id="RU000411"/>
    </source>
</evidence>
<sequence>MQQITTRAIWRGVAGAALLLSACQKDSVTPDNTPNLRPLTAAEVKTVSSSNDFAFRSFSVLRSKDAASNLFISPLSISSAITMTYNGADGTTKQAIKETLGFAPQTDTEINESFKMLSELLTTIDKTVTFSTANSIWHNQMYQLQAPFVQKNETYFGATMKGLDFKSANAKDAINNWVKSKTNGKIESIVDNISADDVMYLVNAIYFKGTWTYQFDKKLTQRADFRKEDGSNVSTDFMTLSNGQYNYYADATKQVVDLPYGNKQFSMTLVLPVGSKTVADITPELNSTNLNTWLTSARSSSLELRLPKFKMQYEKELKQALTQLGMGIAFTNQANFSQMVQASNQQFAISEVKHKTYLDVNEEGTEAAAATSVGIITTSLPQAIIANRPFVFLIREKSSNAILFIGQLMAP</sequence>
<evidence type="ECO:0000313" key="4">
    <source>
        <dbReference type="Proteomes" id="UP000830401"/>
    </source>
</evidence>
<dbReference type="InterPro" id="IPR023796">
    <property type="entry name" value="Serpin_dom"/>
</dbReference>
<name>A0ABY4G8D8_9BACT</name>
<dbReference type="Gene3D" id="3.30.497.10">
    <property type="entry name" value="Antithrombin, subunit I, domain 2"/>
    <property type="match status" value="1"/>
</dbReference>
<dbReference type="RefSeq" id="WP_245122259.1">
    <property type="nucleotide sequence ID" value="NZ_CP095061.1"/>
</dbReference>
<accession>A0ABY4G8D8</accession>